<dbReference type="PROSITE" id="PS50982">
    <property type="entry name" value="MBD"/>
    <property type="match status" value="1"/>
</dbReference>
<feature type="compositionally biased region" description="Low complexity" evidence="14">
    <location>
        <begin position="122"/>
        <end position="138"/>
    </location>
</feature>
<dbReference type="GO" id="GO:0003677">
    <property type="term" value="F:DNA binding"/>
    <property type="evidence" value="ECO:0007669"/>
    <property type="project" value="InterPro"/>
</dbReference>
<dbReference type="PROSITE" id="PS50827">
    <property type="entry name" value="DDT"/>
    <property type="match status" value="1"/>
</dbReference>
<feature type="region of interest" description="Disordered" evidence="14">
    <location>
        <begin position="122"/>
        <end position="147"/>
    </location>
</feature>
<keyword evidence="9" id="KW-0804">Transcription</keyword>
<dbReference type="EMBL" id="JADBJN010000002">
    <property type="protein sequence ID" value="KAG5678273.1"/>
    <property type="molecule type" value="Genomic_DNA"/>
</dbReference>
<feature type="compositionally biased region" description="Low complexity" evidence="14">
    <location>
        <begin position="1724"/>
        <end position="1745"/>
    </location>
</feature>
<evidence type="ECO:0000256" key="11">
    <source>
        <dbReference type="PROSITE-ProRule" id="PRU00035"/>
    </source>
</evidence>
<evidence type="ECO:0000256" key="10">
    <source>
        <dbReference type="ARBA" id="ARBA00023242"/>
    </source>
</evidence>
<dbReference type="InterPro" id="IPR001487">
    <property type="entry name" value="Bromodomain"/>
</dbReference>
<feature type="domain" description="Bromo" evidence="15">
    <location>
        <begin position="2057"/>
        <end position="2127"/>
    </location>
</feature>
<feature type="region of interest" description="Disordered" evidence="14">
    <location>
        <begin position="1024"/>
        <end position="1116"/>
    </location>
</feature>
<dbReference type="Gene3D" id="3.30.40.10">
    <property type="entry name" value="Zinc/RING finger domain, C3HC4 (zinc finger)"/>
    <property type="match status" value="2"/>
</dbReference>
<feature type="region of interest" description="Disordered" evidence="14">
    <location>
        <begin position="410"/>
        <end position="437"/>
    </location>
</feature>
<dbReference type="Pfam" id="PF02791">
    <property type="entry name" value="DDT"/>
    <property type="match status" value="1"/>
</dbReference>
<dbReference type="SUPFAM" id="SSF57903">
    <property type="entry name" value="FYVE/PHD zinc finger"/>
    <property type="match status" value="2"/>
</dbReference>
<keyword evidence="3" id="KW-0479">Metal-binding</keyword>
<keyword evidence="20" id="KW-1185">Reference proteome</keyword>
<dbReference type="GO" id="GO:0008270">
    <property type="term" value="F:zinc ion binding"/>
    <property type="evidence" value="ECO:0007669"/>
    <property type="project" value="UniProtKB-KW"/>
</dbReference>
<dbReference type="SMART" id="SM00391">
    <property type="entry name" value="MBD"/>
    <property type="match status" value="1"/>
</dbReference>
<reference evidence="19" key="1">
    <citation type="submission" date="2021-03" db="EMBL/GenBank/DDBJ databases">
        <title>Chromosome level genome of the anhydrobiotic midge Polypedilum vanderplanki.</title>
        <authorList>
            <person name="Yoshida Y."/>
            <person name="Kikawada T."/>
            <person name="Gusev O."/>
        </authorList>
    </citation>
    <scope>NUCLEOTIDE SEQUENCE</scope>
    <source>
        <strain evidence="19">NIAS01</strain>
        <tissue evidence="19">Whole body or cell culture</tissue>
    </source>
</reference>
<feature type="compositionally biased region" description="Polar residues" evidence="14">
    <location>
        <begin position="212"/>
        <end position="229"/>
    </location>
</feature>
<keyword evidence="10" id="KW-0539">Nucleus</keyword>
<accession>A0A9J6C879</accession>
<evidence type="ECO:0000256" key="5">
    <source>
        <dbReference type="ARBA" id="ARBA00022833"/>
    </source>
</evidence>
<dbReference type="OrthoDB" id="7787076at2759"/>
<dbReference type="Gene3D" id="1.20.920.10">
    <property type="entry name" value="Bromodomain-like"/>
    <property type="match status" value="1"/>
</dbReference>
<dbReference type="InterPro" id="IPR018359">
    <property type="entry name" value="Bromodomain_CS"/>
</dbReference>
<name>A0A9J6C879_POLVA</name>
<evidence type="ECO:0000256" key="12">
    <source>
        <dbReference type="PROSITE-ProRule" id="PRU00146"/>
    </source>
</evidence>
<dbReference type="CDD" id="cd15545">
    <property type="entry name" value="PHD_BAZ2A_like"/>
    <property type="match status" value="1"/>
</dbReference>
<evidence type="ECO:0000256" key="3">
    <source>
        <dbReference type="ARBA" id="ARBA00022723"/>
    </source>
</evidence>
<proteinExistence type="inferred from homology"/>
<feature type="domain" description="PHD-type" evidence="16">
    <location>
        <begin position="1841"/>
        <end position="1893"/>
    </location>
</feature>
<feature type="domain" description="MBD" evidence="18">
    <location>
        <begin position="504"/>
        <end position="578"/>
    </location>
</feature>
<evidence type="ECO:0000256" key="8">
    <source>
        <dbReference type="ARBA" id="ARBA00023117"/>
    </source>
</evidence>
<dbReference type="InterPro" id="IPR028941">
    <property type="entry name" value="WHIM2_dom"/>
</dbReference>
<dbReference type="SMART" id="SM00297">
    <property type="entry name" value="BROMO"/>
    <property type="match status" value="1"/>
</dbReference>
<evidence type="ECO:0000313" key="20">
    <source>
        <dbReference type="Proteomes" id="UP001107558"/>
    </source>
</evidence>
<feature type="compositionally biased region" description="Basic and acidic residues" evidence="14">
    <location>
        <begin position="1044"/>
        <end position="1058"/>
    </location>
</feature>
<dbReference type="PRINTS" id="PR00503">
    <property type="entry name" value="BROMODOMAIN"/>
</dbReference>
<dbReference type="InterPro" id="IPR011011">
    <property type="entry name" value="Znf_FYVE_PHD"/>
</dbReference>
<comment type="caution">
    <text evidence="19">The sequence shown here is derived from an EMBL/GenBank/DDBJ whole genome shotgun (WGS) entry which is preliminary data.</text>
</comment>
<feature type="compositionally biased region" description="Basic and acidic residues" evidence="14">
    <location>
        <begin position="1211"/>
        <end position="1224"/>
    </location>
</feature>
<evidence type="ECO:0000256" key="4">
    <source>
        <dbReference type="ARBA" id="ARBA00022771"/>
    </source>
</evidence>
<evidence type="ECO:0000256" key="6">
    <source>
        <dbReference type="ARBA" id="ARBA00023015"/>
    </source>
</evidence>
<dbReference type="GO" id="GO:0005634">
    <property type="term" value="C:nucleus"/>
    <property type="evidence" value="ECO:0007669"/>
    <property type="project" value="UniProtKB-SubCell"/>
</dbReference>
<dbReference type="InterPro" id="IPR001739">
    <property type="entry name" value="Methyl_CpG_DNA-bd"/>
</dbReference>
<evidence type="ECO:0000259" key="15">
    <source>
        <dbReference type="PROSITE" id="PS50014"/>
    </source>
</evidence>
<dbReference type="InterPro" id="IPR016177">
    <property type="entry name" value="DNA-bd_dom_sf"/>
</dbReference>
<dbReference type="Pfam" id="PF00439">
    <property type="entry name" value="Bromodomain"/>
    <property type="match status" value="1"/>
</dbReference>
<dbReference type="Proteomes" id="UP001107558">
    <property type="component" value="Chromosome 2"/>
</dbReference>
<evidence type="ECO:0000256" key="1">
    <source>
        <dbReference type="ARBA" id="ARBA00004123"/>
    </source>
</evidence>
<keyword evidence="4 12" id="KW-0863">Zinc-finger</keyword>
<feature type="region of interest" description="Disordered" evidence="14">
    <location>
        <begin position="1895"/>
        <end position="2029"/>
    </location>
</feature>
<feature type="compositionally biased region" description="Polar residues" evidence="14">
    <location>
        <begin position="1995"/>
        <end position="2005"/>
    </location>
</feature>
<dbReference type="GO" id="GO:0000785">
    <property type="term" value="C:chromatin"/>
    <property type="evidence" value="ECO:0007669"/>
    <property type="project" value="TreeGrafter"/>
</dbReference>
<feature type="region of interest" description="Disordered" evidence="14">
    <location>
        <begin position="473"/>
        <end position="507"/>
    </location>
</feature>
<comment type="subcellular location">
    <subcellularLocation>
        <location evidence="1">Nucleus</location>
    </subcellularLocation>
</comment>
<evidence type="ECO:0000256" key="9">
    <source>
        <dbReference type="ARBA" id="ARBA00023163"/>
    </source>
</evidence>
<evidence type="ECO:0008006" key="21">
    <source>
        <dbReference type="Google" id="ProtNLM"/>
    </source>
</evidence>
<feature type="compositionally biased region" description="Polar residues" evidence="14">
    <location>
        <begin position="1931"/>
        <end position="1987"/>
    </location>
</feature>
<feature type="compositionally biased region" description="Polar residues" evidence="14">
    <location>
        <begin position="473"/>
        <end position="496"/>
    </location>
</feature>
<dbReference type="SUPFAM" id="SSF54171">
    <property type="entry name" value="DNA-binding domain"/>
    <property type="match status" value="1"/>
</dbReference>
<feature type="compositionally biased region" description="Low complexity" evidence="14">
    <location>
        <begin position="372"/>
        <end position="385"/>
    </location>
</feature>
<protein>
    <recommendedName>
        <fullName evidence="21">Bromodomain adjacent to zinc finger domain protein 2B</fullName>
    </recommendedName>
</protein>
<keyword evidence="8 11" id="KW-0103">Bromodomain</keyword>
<dbReference type="PROSITE" id="PS50016">
    <property type="entry name" value="ZF_PHD_2"/>
    <property type="match status" value="2"/>
</dbReference>
<feature type="coiled-coil region" evidence="13">
    <location>
        <begin position="624"/>
        <end position="738"/>
    </location>
</feature>
<dbReference type="Pfam" id="PF00628">
    <property type="entry name" value="PHD"/>
    <property type="match status" value="2"/>
</dbReference>
<evidence type="ECO:0000256" key="14">
    <source>
        <dbReference type="SAM" id="MobiDB-lite"/>
    </source>
</evidence>
<keyword evidence="7 13" id="KW-0175">Coiled coil</keyword>
<comment type="similarity">
    <text evidence="2">Belongs to the WAL family.</text>
</comment>
<dbReference type="PANTHER" id="PTHR45915">
    <property type="entry name" value="TRANSCRIPTION INTERMEDIARY FACTOR"/>
    <property type="match status" value="1"/>
</dbReference>
<dbReference type="FunFam" id="3.30.40.10:FF:000199">
    <property type="entry name" value="Bromodomain adjacent to zinc finger domain 2B"/>
    <property type="match status" value="1"/>
</dbReference>
<dbReference type="PANTHER" id="PTHR45915:SF2">
    <property type="entry name" value="TOUTATIS, ISOFORM E"/>
    <property type="match status" value="1"/>
</dbReference>
<dbReference type="PROSITE" id="PS50014">
    <property type="entry name" value="BROMODOMAIN_2"/>
    <property type="match status" value="1"/>
</dbReference>
<sequence length="2148" mass="242555">MDKSDKKKQEEALKNSFMPALTNPAAFLDAASLLAHWGGGGRDAAASAMPFLPGFPGMSQQIPGFDKNSSSAAAAAMNQNWFAMAQMAAQDYFSRLQMSGMMHPELANLSALGNLAGYPNTSGSLNSSQSSASSSNKKNNSKRKDQLQDSYDAKKLSANDVLHQSKGSNFNQSFPSTSNLQKDFMAIAAAAASLGSSQDSRGTHNDAKNKGSKQNNYVPSKNSNMNHGSIRTGGSSGNSSNSRKNDIDKLNTDNNYSSKRSDLRNSDHQNYQNLFKDSNNTSLLGVRLPPDTEIIKYTSSGSKMPINNSFNQIDLDVHISPKRKKLDPYETVSEKQKNDMVEVIKLPSTFSSNGSFDQKITKDSDGGGDAPLNLSLKSSSESSKNNSKDFDLASVNNLSNLQNLTAGIGMFGNDKQQNKEGRPRNLGRGVSKPKKNTVASLLAQSRAVGIKPQQLLNSNCDLEKVRQAIMEANQQNSDVQSNTDSESYNDTTSGVSESDGENENYNMDDLKLPLLDGWKRETIIKGLTKTGGLKGDVYYYSPYNTANKLTNMQQIKEELSNNNCKFTEKNFSFSSRRIVGTFLQAAPPPYAIDGEYVKMTDYEVAQRLEEIRMYTRQPASAQLNVEQRIEIARQQQALREAKKIAKEEISKSKEKAKHLKDIEKCEKYEQQRKEKEMKNFQMQEAKRKKEEEIAKIKMEEQRRKQEEKERKRQHSTIIKQLELRRKFEEREKKRHLMLLEKLISREQKLAVRKLDAQILAELRKPKEDSEVLNKIEMPTLSRIGGLRLSGQGFADLLMSFEFLHNFGETLGFDMESLPTLQSLHNAITQENSLEAEEELLSVITHLLVCAIEDPGIPNPNRHTTLLGQTLRQADITHQNVSEILRIYLYAVATGEVRQQTGINFERERCGKFGDLHQNEKTEKDIVTNEKNTQFYEVLHDNERHKLSECLKDKPYVALNPTVKSQILAMLCNDLLLNKAVCKQIENGLESQATLKREKFLLDNKVRKYKSLIARKQRIEQYEKSQQNLKAAMTEDNNSSMTNATDKESIDEKSIKADESISAAASPAKSTTTETKPAQAKTDEIRKPIAEEEENNSEVESGDDLEEDEDANMTSDEVQKKLEKILEQCFQTKQQLHKALSSLRAKHYGQDRYWRRYWYLPKCGGIFVEGLESAQPDLLRLQTKLEDANKKKATNGTKEEDNENDTKNSVNEIKENNDLETKSDDIDFEDDEESVNKFDHIEMIKNKSVNICQTMPDVMKKNEENDDFDIEDSIPTAILVQKGNKSDDSRFVEINHVVPSIPIQKMEEEQNNEKIEPKIEPDTEVAMIKKEENDSEEKGSAIKNENGENEEKKNKDIKPPKLEPIMSKWFSLNDPEIPLLTTETDCQLIPHQVESYRNIQCKDEIIIHGHQWEIQNNLHFYNPRPYFENNDTEIVFKNESVLSTSGLDIPLIEKTLNEKSSCIKTETKSKINGFDVKKQTSPLPPVIDDLMNGKIFYEQLHSFSLPPIQNMTINNLSVFIQCENLNAPQMTPEEQELVDEVKKNGWKKPTESALVPKELRYGWYKISEIEDMNDTIKSLHVKGVREKILRQSLVSALSESIDLTTPCPVSNARAPPPANGYVEPEAFNAWNPRIAKRVEQQLLDQVEALEDKIANASMQVKGWQAPQRDNESESDILETIDLNLIRDRISNLEAAIERRYLKPPLGNKLHFSTTEAQLMNASIGNESTNNTSVANTSTNSSSSSETETISKGLSSWRDAVQRSVTSAQLSMALYTLEQCVAWDKSIMKANCQFCQSGESEDKLLLCDSCDRGYHTYCFKPKIEKIPEGDWFCFECINKVTGERKCIICGGLRPQPVGKLIYCELCPRVYHHDCYIPPMLKVPRGKWYCSNCISKAPPKKKPVRKPKELKSHNSSQSLDSSHEESSRHDVAPNSPTASMTSFSIDEHSSMNNTIPNLNSSDMTSTNANVANLNSSPTAQNTSSKGLTNNDDNETEISDSNTHSNSSPIKDKIESGGFNKEGSNTKERDDLKEKLKAEKKAAKKLVKEMAICKIILEEMEVHEDSWPFLLPVNTKQFPTYKKVIKHPMDLSTIKKRLQDMTYKARDEFVSDIRLIFDNCEIFNEDDSPVGKAGFGMRKYFELRWAELSAST</sequence>
<feature type="compositionally biased region" description="Basic and acidic residues" evidence="14">
    <location>
        <begin position="1918"/>
        <end position="1928"/>
    </location>
</feature>
<dbReference type="SMART" id="SM00249">
    <property type="entry name" value="PHD"/>
    <property type="match status" value="2"/>
</dbReference>
<dbReference type="Pfam" id="PF01429">
    <property type="entry name" value="MBD"/>
    <property type="match status" value="1"/>
</dbReference>
<dbReference type="InterPro" id="IPR018501">
    <property type="entry name" value="DDT_dom"/>
</dbReference>
<dbReference type="InterPro" id="IPR001965">
    <property type="entry name" value="Znf_PHD"/>
</dbReference>
<evidence type="ECO:0000256" key="2">
    <source>
        <dbReference type="ARBA" id="ARBA00007444"/>
    </source>
</evidence>
<feature type="compositionally biased region" description="Basic and acidic residues" evidence="14">
    <location>
        <begin position="1080"/>
        <end position="1089"/>
    </location>
</feature>
<evidence type="ECO:0000256" key="7">
    <source>
        <dbReference type="ARBA" id="ARBA00023054"/>
    </source>
</evidence>
<feature type="domain" description="DDT" evidence="17">
    <location>
        <begin position="790"/>
        <end position="853"/>
    </location>
</feature>
<dbReference type="InterPro" id="IPR036427">
    <property type="entry name" value="Bromodomain-like_sf"/>
</dbReference>
<evidence type="ECO:0000259" key="18">
    <source>
        <dbReference type="PROSITE" id="PS50982"/>
    </source>
</evidence>
<dbReference type="SMART" id="SM00571">
    <property type="entry name" value="DDT"/>
    <property type="match status" value="1"/>
</dbReference>
<dbReference type="InterPro" id="IPR013083">
    <property type="entry name" value="Znf_RING/FYVE/PHD"/>
</dbReference>
<feature type="region of interest" description="Disordered" evidence="14">
    <location>
        <begin position="1189"/>
        <end position="1229"/>
    </location>
</feature>
<evidence type="ECO:0000313" key="19">
    <source>
        <dbReference type="EMBL" id="KAG5678273.1"/>
    </source>
</evidence>
<dbReference type="InterPro" id="IPR019787">
    <property type="entry name" value="Znf_PHD-finger"/>
</dbReference>
<evidence type="ECO:0000259" key="17">
    <source>
        <dbReference type="PROSITE" id="PS50827"/>
    </source>
</evidence>
<organism evidence="19 20">
    <name type="scientific">Polypedilum vanderplanki</name>
    <name type="common">Sleeping chironomid midge</name>
    <dbReference type="NCBI Taxonomy" id="319348"/>
    <lineage>
        <taxon>Eukaryota</taxon>
        <taxon>Metazoa</taxon>
        <taxon>Ecdysozoa</taxon>
        <taxon>Arthropoda</taxon>
        <taxon>Hexapoda</taxon>
        <taxon>Insecta</taxon>
        <taxon>Pterygota</taxon>
        <taxon>Neoptera</taxon>
        <taxon>Endopterygota</taxon>
        <taxon>Diptera</taxon>
        <taxon>Nematocera</taxon>
        <taxon>Chironomoidea</taxon>
        <taxon>Chironomidae</taxon>
        <taxon>Chironominae</taxon>
        <taxon>Polypedilum</taxon>
        <taxon>Polypedilum</taxon>
    </lineage>
</organism>
<feature type="domain" description="PHD-type" evidence="16">
    <location>
        <begin position="1787"/>
        <end position="1837"/>
    </location>
</feature>
<feature type="compositionally biased region" description="Polar residues" evidence="14">
    <location>
        <begin position="1024"/>
        <end position="1043"/>
    </location>
</feature>
<dbReference type="Pfam" id="PF15613">
    <property type="entry name" value="WSD"/>
    <property type="match status" value="1"/>
</dbReference>
<feature type="region of interest" description="Disordered" evidence="14">
    <location>
        <begin position="1723"/>
        <end position="1745"/>
    </location>
</feature>
<keyword evidence="5" id="KW-0862">Zinc</keyword>
<feature type="region of interest" description="Disordered" evidence="14">
    <location>
        <begin position="194"/>
        <end position="267"/>
    </location>
</feature>
<dbReference type="SUPFAM" id="SSF47370">
    <property type="entry name" value="Bromodomain"/>
    <property type="match status" value="1"/>
</dbReference>
<feature type="compositionally biased region" description="Acidic residues" evidence="14">
    <location>
        <begin position="1090"/>
        <end position="1110"/>
    </location>
</feature>
<feature type="compositionally biased region" description="Low complexity" evidence="14">
    <location>
        <begin position="1059"/>
        <end position="1077"/>
    </location>
</feature>
<keyword evidence="6" id="KW-0805">Transcription regulation</keyword>
<evidence type="ECO:0000256" key="13">
    <source>
        <dbReference type="SAM" id="Coils"/>
    </source>
</evidence>
<evidence type="ECO:0000259" key="16">
    <source>
        <dbReference type="PROSITE" id="PS50016"/>
    </source>
</evidence>
<feature type="region of interest" description="Disordered" evidence="14">
    <location>
        <begin position="1329"/>
        <end position="1359"/>
    </location>
</feature>
<gene>
    <name evidence="19" type="ORF">PVAND_007963</name>
</gene>
<dbReference type="PROSITE" id="PS00633">
    <property type="entry name" value="BROMODOMAIN_1"/>
    <property type="match status" value="1"/>
</dbReference>
<dbReference type="Gene3D" id="3.30.890.10">
    <property type="entry name" value="Methyl-cpg-binding Protein 2, Chain A"/>
    <property type="match status" value="1"/>
</dbReference>
<feature type="compositionally biased region" description="Basic and acidic residues" evidence="14">
    <location>
        <begin position="2020"/>
        <end position="2029"/>
    </location>
</feature>
<feature type="region of interest" description="Disordered" evidence="14">
    <location>
        <begin position="354"/>
        <end position="388"/>
    </location>
</feature>